<dbReference type="Pfam" id="PF12804">
    <property type="entry name" value="NTP_transf_3"/>
    <property type="match status" value="1"/>
</dbReference>
<keyword evidence="10" id="KW-1185">Reference proteome</keyword>
<evidence type="ECO:0000256" key="6">
    <source>
        <dbReference type="ARBA" id="ARBA00023134"/>
    </source>
</evidence>
<evidence type="ECO:0000313" key="9">
    <source>
        <dbReference type="EMBL" id="QBZ83190.1"/>
    </source>
</evidence>
<reference evidence="9 10" key="1">
    <citation type="submission" date="2018-08" db="EMBL/GenBank/DDBJ databases">
        <title>Horizontal acquisition of hydrogen conversion ability and other habitat adaptations in Hydrogenovibrio crunogenus strains.</title>
        <authorList>
            <person name="Gonnella G."/>
            <person name="Adam N."/>
            <person name="Perner M."/>
        </authorList>
    </citation>
    <scope>NUCLEOTIDE SEQUENCE [LARGE SCALE GENOMIC DNA]</scope>
    <source>
        <strain evidence="9 10">SP-41</strain>
    </source>
</reference>
<dbReference type="EMBL" id="CP032096">
    <property type="protein sequence ID" value="QBZ83190.1"/>
    <property type="molecule type" value="Genomic_DNA"/>
</dbReference>
<dbReference type="PANTHER" id="PTHR19136">
    <property type="entry name" value="MOLYBDENUM COFACTOR GUANYLYLTRANSFERASE"/>
    <property type="match status" value="1"/>
</dbReference>
<dbReference type="Gene3D" id="3.90.550.10">
    <property type="entry name" value="Spore Coat Polysaccharide Biosynthesis Protein SpsA, Chain A"/>
    <property type="match status" value="1"/>
</dbReference>
<keyword evidence="9" id="KW-0548">Nucleotidyltransferase</keyword>
<keyword evidence="7" id="KW-0501">Molybdenum cofactor biosynthesis</keyword>
<evidence type="ECO:0000256" key="2">
    <source>
        <dbReference type="ARBA" id="ARBA00022679"/>
    </source>
</evidence>
<keyword evidence="1" id="KW-0963">Cytoplasm</keyword>
<evidence type="ECO:0000313" key="10">
    <source>
        <dbReference type="Proteomes" id="UP000296201"/>
    </source>
</evidence>
<dbReference type="InterPro" id="IPR025877">
    <property type="entry name" value="MobA-like_NTP_Trfase"/>
</dbReference>
<protein>
    <submittedName>
        <fullName evidence="9">Molybdenum cofactor guanylyltransferase</fullName>
        <ecNumber evidence="9">2.7.7.77</ecNumber>
    </submittedName>
</protein>
<dbReference type="SUPFAM" id="SSF53448">
    <property type="entry name" value="Nucleotide-diphospho-sugar transferases"/>
    <property type="match status" value="1"/>
</dbReference>
<dbReference type="GO" id="GO:0046872">
    <property type="term" value="F:metal ion binding"/>
    <property type="evidence" value="ECO:0007669"/>
    <property type="project" value="UniProtKB-KW"/>
</dbReference>
<keyword evidence="5" id="KW-0460">Magnesium</keyword>
<feature type="domain" description="MobA-like NTP transferase" evidence="8">
    <location>
        <begin position="4"/>
        <end position="155"/>
    </location>
</feature>
<keyword evidence="4" id="KW-0547">Nucleotide-binding</keyword>
<evidence type="ECO:0000256" key="5">
    <source>
        <dbReference type="ARBA" id="ARBA00022842"/>
    </source>
</evidence>
<organism evidence="9 10">
    <name type="scientific">Hydrogenovibrio crunogenus</name>
    <dbReference type="NCBI Taxonomy" id="39765"/>
    <lineage>
        <taxon>Bacteria</taxon>
        <taxon>Pseudomonadati</taxon>
        <taxon>Pseudomonadota</taxon>
        <taxon>Gammaproteobacteria</taxon>
        <taxon>Thiotrichales</taxon>
        <taxon>Piscirickettsiaceae</taxon>
        <taxon>Hydrogenovibrio</taxon>
    </lineage>
</organism>
<dbReference type="InterPro" id="IPR029044">
    <property type="entry name" value="Nucleotide-diphossugar_trans"/>
</dbReference>
<gene>
    <name evidence="9" type="primary">mobA_2</name>
    <name evidence="9" type="ORF">GHNINEIG_01234</name>
</gene>
<evidence type="ECO:0000256" key="3">
    <source>
        <dbReference type="ARBA" id="ARBA00022723"/>
    </source>
</evidence>
<sequence>MIGVLILAGGEGRRMGGQDKGWCVRNNKAFIEVVLQQIQRQAERVTQTVTIVISANRNLSDYSNLGPPVVSDIRPGYCGPLAGIEAVMNEPSLSHINRWITWPVDSLNIPDHYLLHMLALESEVSFISQHRRAHYAHLSISKELKNSLSSYLDSKRNSIKGWLQSISHSGGEVHEVDISSYMSITNYNHFDTVNEHREMENNLMLR</sequence>
<evidence type="ECO:0000256" key="4">
    <source>
        <dbReference type="ARBA" id="ARBA00022741"/>
    </source>
</evidence>
<name>A0A4P7NZD4_9GAMM</name>
<dbReference type="InterPro" id="IPR013482">
    <property type="entry name" value="Molybde_CF_guanTrfase"/>
</dbReference>
<evidence type="ECO:0000256" key="1">
    <source>
        <dbReference type="ARBA" id="ARBA00022490"/>
    </source>
</evidence>
<evidence type="ECO:0000259" key="8">
    <source>
        <dbReference type="Pfam" id="PF12804"/>
    </source>
</evidence>
<dbReference type="GO" id="GO:0061603">
    <property type="term" value="F:molybdenum cofactor guanylyltransferase activity"/>
    <property type="evidence" value="ECO:0007669"/>
    <property type="project" value="UniProtKB-EC"/>
</dbReference>
<dbReference type="Proteomes" id="UP000296201">
    <property type="component" value="Chromosome"/>
</dbReference>
<dbReference type="CDD" id="cd02503">
    <property type="entry name" value="MobA"/>
    <property type="match status" value="1"/>
</dbReference>
<dbReference type="GO" id="GO:1902758">
    <property type="term" value="P:bis(molybdopterin guanine dinucleotide)molybdenum biosynthetic process"/>
    <property type="evidence" value="ECO:0007669"/>
    <property type="project" value="TreeGrafter"/>
</dbReference>
<evidence type="ECO:0000256" key="7">
    <source>
        <dbReference type="ARBA" id="ARBA00023150"/>
    </source>
</evidence>
<keyword evidence="2 9" id="KW-0808">Transferase</keyword>
<dbReference type="EC" id="2.7.7.77" evidence="9"/>
<accession>A0A4P7NZD4</accession>
<dbReference type="AlphaFoldDB" id="A0A4P7NZD4"/>
<proteinExistence type="predicted"/>
<dbReference type="GO" id="GO:0005525">
    <property type="term" value="F:GTP binding"/>
    <property type="evidence" value="ECO:0007669"/>
    <property type="project" value="UniProtKB-KW"/>
</dbReference>
<dbReference type="PANTHER" id="PTHR19136:SF81">
    <property type="entry name" value="MOLYBDENUM COFACTOR GUANYLYLTRANSFERASE"/>
    <property type="match status" value="1"/>
</dbReference>
<dbReference type="OrthoDB" id="9788394at2"/>
<keyword evidence="3" id="KW-0479">Metal-binding</keyword>
<keyword evidence="6" id="KW-0342">GTP-binding</keyword>
<dbReference type="RefSeq" id="WP_135795830.1">
    <property type="nucleotide sequence ID" value="NZ_CP032096.1"/>
</dbReference>